<reference evidence="2" key="2">
    <citation type="submission" date="2025-08" db="UniProtKB">
        <authorList>
            <consortium name="Ensembl"/>
        </authorList>
    </citation>
    <scope>IDENTIFICATION</scope>
</reference>
<evidence type="ECO:0008006" key="4">
    <source>
        <dbReference type="Google" id="ProtNLM"/>
    </source>
</evidence>
<dbReference type="AlphaFoldDB" id="A0A4W5KVC9"/>
<sequence>MTNRLLQMLLLTLNGVYLCVCAQSPVLLRRTVENSPISSCDTSDTESCSTLPVNSASLLRRTTNQKPSAVRGHVLKKAKEWEMKTGT</sequence>
<keyword evidence="1" id="KW-0732">Signal</keyword>
<feature type="chain" id="PRO_5021288443" description="Secreted protein" evidence="1">
    <location>
        <begin position="23"/>
        <end position="87"/>
    </location>
</feature>
<reference evidence="3" key="1">
    <citation type="submission" date="2018-06" db="EMBL/GenBank/DDBJ databases">
        <title>Genome assembly of Danube salmon.</title>
        <authorList>
            <person name="Macqueen D.J."/>
            <person name="Gundappa M.K."/>
        </authorList>
    </citation>
    <scope>NUCLEOTIDE SEQUENCE [LARGE SCALE GENOMIC DNA]</scope>
</reference>
<feature type="signal peptide" evidence="1">
    <location>
        <begin position="1"/>
        <end position="22"/>
    </location>
</feature>
<evidence type="ECO:0000313" key="2">
    <source>
        <dbReference type="Ensembl" id="ENSHHUP00000021323.1"/>
    </source>
</evidence>
<dbReference type="Ensembl" id="ENSHHUT00000022123.1">
    <property type="protein sequence ID" value="ENSHHUP00000021323.1"/>
    <property type="gene ID" value="ENSHHUG00000013352.1"/>
</dbReference>
<protein>
    <recommendedName>
        <fullName evidence="4">Secreted protein</fullName>
    </recommendedName>
</protein>
<dbReference type="STRING" id="62062.ENSHHUP00000021323"/>
<accession>A0A4W5KVC9</accession>
<dbReference type="Proteomes" id="UP000314982">
    <property type="component" value="Unassembled WGS sequence"/>
</dbReference>
<reference evidence="2" key="3">
    <citation type="submission" date="2025-09" db="UniProtKB">
        <authorList>
            <consortium name="Ensembl"/>
        </authorList>
    </citation>
    <scope>IDENTIFICATION</scope>
</reference>
<proteinExistence type="predicted"/>
<name>A0A4W5KVC9_9TELE</name>
<keyword evidence="3" id="KW-1185">Reference proteome</keyword>
<organism evidence="2 3">
    <name type="scientific">Hucho hucho</name>
    <name type="common">huchen</name>
    <dbReference type="NCBI Taxonomy" id="62062"/>
    <lineage>
        <taxon>Eukaryota</taxon>
        <taxon>Metazoa</taxon>
        <taxon>Chordata</taxon>
        <taxon>Craniata</taxon>
        <taxon>Vertebrata</taxon>
        <taxon>Euteleostomi</taxon>
        <taxon>Actinopterygii</taxon>
        <taxon>Neopterygii</taxon>
        <taxon>Teleostei</taxon>
        <taxon>Protacanthopterygii</taxon>
        <taxon>Salmoniformes</taxon>
        <taxon>Salmonidae</taxon>
        <taxon>Salmoninae</taxon>
        <taxon>Hucho</taxon>
    </lineage>
</organism>
<evidence type="ECO:0000313" key="3">
    <source>
        <dbReference type="Proteomes" id="UP000314982"/>
    </source>
</evidence>
<evidence type="ECO:0000256" key="1">
    <source>
        <dbReference type="SAM" id="SignalP"/>
    </source>
</evidence>